<reference evidence="2" key="1">
    <citation type="submission" date="2020-05" db="EMBL/GenBank/DDBJ databases">
        <title>WGS assembly of Panicum virgatum.</title>
        <authorList>
            <person name="Lovell J.T."/>
            <person name="Jenkins J."/>
            <person name="Shu S."/>
            <person name="Juenger T.E."/>
            <person name="Schmutz J."/>
        </authorList>
    </citation>
    <scope>NUCLEOTIDE SEQUENCE</scope>
    <source>
        <strain evidence="2">AP13</strain>
    </source>
</reference>
<accession>A0A8T0S754</accession>
<feature type="compositionally biased region" description="Basic residues" evidence="1">
    <location>
        <begin position="131"/>
        <end position="140"/>
    </location>
</feature>
<protein>
    <submittedName>
        <fullName evidence="2">Uncharacterized protein</fullName>
    </submittedName>
</protein>
<feature type="compositionally biased region" description="Pro residues" evidence="1">
    <location>
        <begin position="19"/>
        <end position="45"/>
    </location>
</feature>
<feature type="compositionally biased region" description="Basic and acidic residues" evidence="1">
    <location>
        <begin position="112"/>
        <end position="124"/>
    </location>
</feature>
<comment type="caution">
    <text evidence="2">The sequence shown here is derived from an EMBL/GenBank/DDBJ whole genome shotgun (WGS) entry which is preliminary data.</text>
</comment>
<dbReference type="EMBL" id="CM029046">
    <property type="protein sequence ID" value="KAG2592583.1"/>
    <property type="molecule type" value="Genomic_DNA"/>
</dbReference>
<gene>
    <name evidence="2" type="ORF">PVAP13_5NG544550</name>
</gene>
<feature type="compositionally biased region" description="Low complexity" evidence="1">
    <location>
        <begin position="1"/>
        <end position="18"/>
    </location>
</feature>
<feature type="compositionally biased region" description="Low complexity" evidence="1">
    <location>
        <begin position="49"/>
        <end position="58"/>
    </location>
</feature>
<proteinExistence type="predicted"/>
<evidence type="ECO:0000256" key="1">
    <source>
        <dbReference type="SAM" id="MobiDB-lite"/>
    </source>
</evidence>
<sequence length="140" mass="15155">MSTSSFTLPRRLLSSSPSQPSPSPIPRASIPLPPPLPYPHAPPSLPQRLPTSRASLPPLSAPPYPVASSLSRHPLPHRGKDGDHLPPRAISLHLPLAALLPPPLAPHQNRLTGEEGRWGEERRPWPVGGPARRRPLPPQI</sequence>
<dbReference type="Proteomes" id="UP000823388">
    <property type="component" value="Chromosome 5N"/>
</dbReference>
<name>A0A8T0S754_PANVG</name>
<feature type="region of interest" description="Disordered" evidence="1">
    <location>
        <begin position="100"/>
        <end position="140"/>
    </location>
</feature>
<organism evidence="2 3">
    <name type="scientific">Panicum virgatum</name>
    <name type="common">Blackwell switchgrass</name>
    <dbReference type="NCBI Taxonomy" id="38727"/>
    <lineage>
        <taxon>Eukaryota</taxon>
        <taxon>Viridiplantae</taxon>
        <taxon>Streptophyta</taxon>
        <taxon>Embryophyta</taxon>
        <taxon>Tracheophyta</taxon>
        <taxon>Spermatophyta</taxon>
        <taxon>Magnoliopsida</taxon>
        <taxon>Liliopsida</taxon>
        <taxon>Poales</taxon>
        <taxon>Poaceae</taxon>
        <taxon>PACMAD clade</taxon>
        <taxon>Panicoideae</taxon>
        <taxon>Panicodae</taxon>
        <taxon>Paniceae</taxon>
        <taxon>Panicinae</taxon>
        <taxon>Panicum</taxon>
        <taxon>Panicum sect. Hiantes</taxon>
    </lineage>
</organism>
<dbReference type="AlphaFoldDB" id="A0A8T0S754"/>
<feature type="region of interest" description="Disordered" evidence="1">
    <location>
        <begin position="1"/>
        <end position="88"/>
    </location>
</feature>
<evidence type="ECO:0000313" key="2">
    <source>
        <dbReference type="EMBL" id="KAG2592583.1"/>
    </source>
</evidence>
<keyword evidence="3" id="KW-1185">Reference proteome</keyword>
<evidence type="ECO:0000313" key="3">
    <source>
        <dbReference type="Proteomes" id="UP000823388"/>
    </source>
</evidence>